<dbReference type="Gene3D" id="2.70.98.10">
    <property type="match status" value="1"/>
</dbReference>
<dbReference type="PANTHER" id="PTHR35803">
    <property type="entry name" value="GLUCAN 1,4-ALPHA-GLUCOSIDASE SUSB-RELATED"/>
    <property type="match status" value="1"/>
</dbReference>
<evidence type="ECO:0000313" key="9">
    <source>
        <dbReference type="EMBL" id="MBD8488167.1"/>
    </source>
</evidence>
<dbReference type="Pfam" id="PF14509">
    <property type="entry name" value="GH97_C"/>
    <property type="match status" value="1"/>
</dbReference>
<dbReference type="EMBL" id="JACYTQ010000002">
    <property type="protein sequence ID" value="MBD8488167.1"/>
    <property type="molecule type" value="Genomic_DNA"/>
</dbReference>
<protein>
    <submittedName>
        <fullName evidence="9">Glycoside hydrolase family 97 catalytic domain-containing protein</fullName>
    </submittedName>
</protein>
<dbReference type="InterPro" id="IPR019563">
    <property type="entry name" value="GH97_catalytic"/>
</dbReference>
<dbReference type="PANTHER" id="PTHR35803:SF2">
    <property type="entry name" value="RETAINING ALPHA-GALACTOSIDASE"/>
    <property type="match status" value="1"/>
</dbReference>
<comment type="caution">
    <text evidence="9">The sequence shown here is derived from an EMBL/GenBank/DDBJ whole genome shotgun (WGS) entry which is preliminary data.</text>
</comment>
<dbReference type="SUPFAM" id="SSF51445">
    <property type="entry name" value="(Trans)glycosidases"/>
    <property type="match status" value="1"/>
</dbReference>
<dbReference type="InterPro" id="IPR014718">
    <property type="entry name" value="GH-type_carb-bd"/>
</dbReference>
<gene>
    <name evidence="9" type="ORF">IFO69_05350</name>
</gene>
<keyword evidence="3 9" id="KW-0378">Hydrolase</keyword>
<accession>A0ABR9AHD8</accession>
<keyword evidence="10" id="KW-1185">Reference proteome</keyword>
<keyword evidence="5" id="KW-0326">Glycosidase</keyword>
<dbReference type="Pfam" id="PF10566">
    <property type="entry name" value="Glyco_hydro_97"/>
    <property type="match status" value="1"/>
</dbReference>
<evidence type="ECO:0000256" key="3">
    <source>
        <dbReference type="ARBA" id="ARBA00022801"/>
    </source>
</evidence>
<organism evidence="9 10">
    <name type="scientific">Echinicola arenosa</name>
    <dbReference type="NCBI Taxonomy" id="2774144"/>
    <lineage>
        <taxon>Bacteria</taxon>
        <taxon>Pseudomonadati</taxon>
        <taxon>Bacteroidota</taxon>
        <taxon>Cytophagia</taxon>
        <taxon>Cytophagales</taxon>
        <taxon>Cyclobacteriaceae</taxon>
        <taxon>Echinicola</taxon>
    </lineage>
</organism>
<name>A0ABR9AHD8_9BACT</name>
<keyword evidence="4" id="KW-0106">Calcium</keyword>
<proteinExistence type="predicted"/>
<comment type="subunit">
    <text evidence="2">Monomer.</text>
</comment>
<evidence type="ECO:0000259" key="6">
    <source>
        <dbReference type="Pfam" id="PF10566"/>
    </source>
</evidence>
<reference evidence="9 10" key="1">
    <citation type="submission" date="2020-09" db="EMBL/GenBank/DDBJ databases">
        <title>Echinicola sp. CAU 1574 isolated from sand of Sido Beach.</title>
        <authorList>
            <person name="Kim W."/>
        </authorList>
    </citation>
    <scope>NUCLEOTIDE SEQUENCE [LARGE SCALE GENOMIC DNA]</scope>
    <source>
        <strain evidence="9 10">CAU 1574</strain>
    </source>
</reference>
<evidence type="ECO:0000259" key="7">
    <source>
        <dbReference type="Pfam" id="PF14508"/>
    </source>
</evidence>
<comment type="cofactor">
    <cofactor evidence="1">
        <name>Ca(2+)</name>
        <dbReference type="ChEBI" id="CHEBI:29108"/>
    </cofactor>
</comment>
<dbReference type="Pfam" id="PF14508">
    <property type="entry name" value="GH97_N"/>
    <property type="match status" value="1"/>
</dbReference>
<evidence type="ECO:0000256" key="1">
    <source>
        <dbReference type="ARBA" id="ARBA00001913"/>
    </source>
</evidence>
<dbReference type="InterPro" id="IPR013780">
    <property type="entry name" value="Glyco_hydro_b"/>
</dbReference>
<dbReference type="GO" id="GO:0016787">
    <property type="term" value="F:hydrolase activity"/>
    <property type="evidence" value="ECO:0007669"/>
    <property type="project" value="UniProtKB-KW"/>
</dbReference>
<dbReference type="InterPro" id="IPR029483">
    <property type="entry name" value="GH97_C"/>
</dbReference>
<dbReference type="InterPro" id="IPR052720">
    <property type="entry name" value="Glycosyl_hydrolase_97"/>
</dbReference>
<dbReference type="InterPro" id="IPR029486">
    <property type="entry name" value="GH97_N"/>
</dbReference>
<dbReference type="InterPro" id="IPR017853">
    <property type="entry name" value="GH"/>
</dbReference>
<evidence type="ECO:0000256" key="2">
    <source>
        <dbReference type="ARBA" id="ARBA00011245"/>
    </source>
</evidence>
<dbReference type="Proteomes" id="UP000647133">
    <property type="component" value="Unassembled WGS sequence"/>
</dbReference>
<feature type="domain" description="Glycosyl-hydrolase 97 catalytic" evidence="6">
    <location>
        <begin position="297"/>
        <end position="458"/>
    </location>
</feature>
<feature type="domain" description="Glycosyl-hydrolase 97 N-terminal" evidence="7">
    <location>
        <begin position="24"/>
        <end position="288"/>
    </location>
</feature>
<evidence type="ECO:0000256" key="4">
    <source>
        <dbReference type="ARBA" id="ARBA00022837"/>
    </source>
</evidence>
<evidence type="ECO:0000256" key="5">
    <source>
        <dbReference type="ARBA" id="ARBA00023295"/>
    </source>
</evidence>
<dbReference type="PROSITE" id="PS51257">
    <property type="entry name" value="PROKAR_LIPOPROTEIN"/>
    <property type="match status" value="1"/>
</dbReference>
<dbReference type="InterPro" id="IPR013785">
    <property type="entry name" value="Aldolase_TIM"/>
</dbReference>
<evidence type="ECO:0000259" key="8">
    <source>
        <dbReference type="Pfam" id="PF14509"/>
    </source>
</evidence>
<feature type="domain" description="Glycosyl-hydrolase 97 C-terminal oligomerisation" evidence="8">
    <location>
        <begin position="558"/>
        <end position="645"/>
    </location>
</feature>
<sequence length="648" mass="72352">MKKYILGGILYLIGACVVAQTQSVKGPDGLLEVQIKMDGGKVWYGIAYEGAVFLEPSPLGLKTSIGNFSDSLTYVAHSNRSIDEHYEMDRGKVSHIHYQANELTCQFINTKGDTLNTIFRVSNHDVAFSYKVMTAGEATNLLVTGEATGFDLPDDAKTYLSPQALPMTGWMNTKPSYEEEYTFDEPLGTASKYGVGYTFPALFKIGDKGWALISETGVDSKYVGARLGEGSPTGLYPLEFPQAGENNSIGGTFAAMALPAQTPWRTITVGKNLKPIVESTVAFDVVKPLYEASQSYEMGRSTWSWIVWQDQSINYDDQIKFIDLAAAMDFEFVLIDNYWDNNIGRARMEDLVKYASSKGVGVLLWYNSNGWWNNAPQGPQDCMNSAPARKNEMEWLQSIGVKGLKVDFFGGDKQETMKLYEDILSDANDYGLVITFHGCTLPRGWERMYPNFVTSEAVLASENLIFNQYHTDKQAYNATVLPFIRNAVGAMDFAPVFFNKRLAKDPKNQGNHRKTTDAFEVATSVLYFSPVQHFGITPNNLFEQPAYVLDFMREVPTTWDETVLISGAIGQHVVMARRKGENWYIVAVNGEKTEKDIMVELPMLADQEVNFLFDKEDRTAGLKEMTINKNGKVKLKLLPEGGAVIYPK</sequence>
<dbReference type="Gene3D" id="3.20.20.70">
    <property type="entry name" value="Aldolase class I"/>
    <property type="match status" value="1"/>
</dbReference>
<evidence type="ECO:0000313" key="10">
    <source>
        <dbReference type="Proteomes" id="UP000647133"/>
    </source>
</evidence>
<dbReference type="Gene3D" id="2.60.40.1180">
    <property type="entry name" value="Golgi alpha-mannosidase II"/>
    <property type="match status" value="1"/>
</dbReference>